<keyword evidence="5 14" id="KW-0999">Mitochondrion inner membrane</keyword>
<name>A0A3Q2WP66_HAPBU</name>
<proteinExistence type="inferred from homology"/>
<accession>A0A3Q2WP66</accession>
<dbReference type="InterPro" id="IPR050673">
    <property type="entry name" value="Mito_inner_translocase_sub"/>
</dbReference>
<keyword evidence="7 14" id="KW-0653">Protein transport</keyword>
<feature type="domain" description="Tim10-like" evidence="15">
    <location>
        <begin position="38"/>
        <end position="103"/>
    </location>
</feature>
<evidence type="ECO:0000256" key="1">
    <source>
        <dbReference type="ARBA" id="ARBA00004137"/>
    </source>
</evidence>
<keyword evidence="3 14" id="KW-0813">Transport</keyword>
<protein>
    <recommendedName>
        <fullName evidence="14">Mitochondrial import inner membrane translocase subunit</fullName>
    </recommendedName>
</protein>
<dbReference type="AlphaFoldDB" id="A0A3Q2WP66"/>
<dbReference type="OMA" id="HRVRIMA"/>
<dbReference type="InterPro" id="IPR035427">
    <property type="entry name" value="Tim10-like_dom_sf"/>
</dbReference>
<evidence type="ECO:0000256" key="13">
    <source>
        <dbReference type="ARBA" id="ARBA00025311"/>
    </source>
</evidence>
<evidence type="ECO:0000256" key="9">
    <source>
        <dbReference type="ARBA" id="ARBA00023128"/>
    </source>
</evidence>
<sequence length="123" mass="14208">MNGVWYVSITANCRPVSPPTPFSSHRVRIMAVQVSESDQIKQFKEFLGTYNKVTENCFMDCVRDFTTRDVKPEEPFVFQSSCSESCLQKYLKMTQRISMRFQEYHIQQNEALAAKAGLLGQPR</sequence>
<keyword evidence="12 14" id="KW-0143">Chaperone</keyword>
<keyword evidence="4" id="KW-0479">Metal-binding</keyword>
<keyword evidence="8 14" id="KW-0811">Translocation</keyword>
<dbReference type="GO" id="GO:0042719">
    <property type="term" value="C:mitochondrial intermembrane space chaperone complex"/>
    <property type="evidence" value="ECO:0007669"/>
    <property type="project" value="UniProtKB-ARBA"/>
</dbReference>
<dbReference type="GO" id="GO:0015031">
    <property type="term" value="P:protein transport"/>
    <property type="evidence" value="ECO:0007669"/>
    <property type="project" value="UniProtKB-KW"/>
</dbReference>
<dbReference type="GO" id="GO:0005743">
    <property type="term" value="C:mitochondrial inner membrane"/>
    <property type="evidence" value="ECO:0007669"/>
    <property type="project" value="UniProtKB-SubCell"/>
</dbReference>
<organism evidence="16 17">
    <name type="scientific">Haplochromis burtoni</name>
    <name type="common">Burton's mouthbrooder</name>
    <name type="synonym">Chromis burtoni</name>
    <dbReference type="NCBI Taxonomy" id="8153"/>
    <lineage>
        <taxon>Eukaryota</taxon>
        <taxon>Metazoa</taxon>
        <taxon>Chordata</taxon>
        <taxon>Craniata</taxon>
        <taxon>Vertebrata</taxon>
        <taxon>Euteleostomi</taxon>
        <taxon>Actinopterygii</taxon>
        <taxon>Neopterygii</taxon>
        <taxon>Teleostei</taxon>
        <taxon>Neoteleostei</taxon>
        <taxon>Acanthomorphata</taxon>
        <taxon>Ovalentaria</taxon>
        <taxon>Cichlomorphae</taxon>
        <taxon>Cichliformes</taxon>
        <taxon>Cichlidae</taxon>
        <taxon>African cichlids</taxon>
        <taxon>Pseudocrenilabrinae</taxon>
        <taxon>Haplochromini</taxon>
        <taxon>Haplochromis</taxon>
    </lineage>
</organism>
<evidence type="ECO:0000256" key="8">
    <source>
        <dbReference type="ARBA" id="ARBA00023010"/>
    </source>
</evidence>
<dbReference type="SUPFAM" id="SSF144122">
    <property type="entry name" value="Tim10-like"/>
    <property type="match status" value="1"/>
</dbReference>
<reference evidence="16" key="1">
    <citation type="submission" date="2025-08" db="UniProtKB">
        <authorList>
            <consortium name="Ensembl"/>
        </authorList>
    </citation>
    <scope>IDENTIFICATION</scope>
</reference>
<dbReference type="Pfam" id="PF02953">
    <property type="entry name" value="zf-Tim10_DDP"/>
    <property type="match status" value="1"/>
</dbReference>
<dbReference type="GeneTree" id="ENSGT00940000165313"/>
<comment type="function">
    <text evidence="13">Mitochondrial intermembrane chaperone that participates in the import and insertion of multi-pass transmembrane proteins into the mitochondrial inner membrane. May also be required for the transfer of beta-barrel precursors from the TOM complex to the sorting and assembly machinery (SAM complex) of the outer membrane. Acts as a chaperone-like protein that protects the hydrophobic precursors from aggregation and guide them through the mitochondrial intermembrane space.</text>
</comment>
<keyword evidence="17" id="KW-1185">Reference proteome</keyword>
<evidence type="ECO:0000256" key="4">
    <source>
        <dbReference type="ARBA" id="ARBA00022723"/>
    </source>
</evidence>
<dbReference type="Ensembl" id="ENSHBUT00000009818.1">
    <property type="protein sequence ID" value="ENSHBUP00000023944.1"/>
    <property type="gene ID" value="ENSHBUG00000000127.1"/>
</dbReference>
<comment type="similarity">
    <text evidence="2 14">Belongs to the small Tim family.</text>
</comment>
<evidence type="ECO:0000313" key="16">
    <source>
        <dbReference type="Ensembl" id="ENSHBUP00000023944.1"/>
    </source>
</evidence>
<evidence type="ECO:0000256" key="14">
    <source>
        <dbReference type="RuleBase" id="RU367043"/>
    </source>
</evidence>
<dbReference type="InterPro" id="IPR004217">
    <property type="entry name" value="Tim10-like"/>
</dbReference>
<reference evidence="16" key="2">
    <citation type="submission" date="2025-09" db="UniProtKB">
        <authorList>
            <consortium name="Ensembl"/>
        </authorList>
    </citation>
    <scope>IDENTIFICATION</scope>
</reference>
<keyword evidence="10" id="KW-0472">Membrane</keyword>
<evidence type="ECO:0000256" key="5">
    <source>
        <dbReference type="ARBA" id="ARBA00022792"/>
    </source>
</evidence>
<evidence type="ECO:0000256" key="12">
    <source>
        <dbReference type="ARBA" id="ARBA00023186"/>
    </source>
</evidence>
<evidence type="ECO:0000256" key="3">
    <source>
        <dbReference type="ARBA" id="ARBA00022448"/>
    </source>
</evidence>
<keyword evidence="9 14" id="KW-0496">Mitochondrion</keyword>
<dbReference type="Gene3D" id="1.10.287.810">
    <property type="entry name" value="Mitochondrial import inner membrane translocase subunit tim13 like domains"/>
    <property type="match status" value="1"/>
</dbReference>
<dbReference type="STRING" id="8153.ENSHBUP00000023944"/>
<dbReference type="GO" id="GO:0046872">
    <property type="term" value="F:metal ion binding"/>
    <property type="evidence" value="ECO:0007669"/>
    <property type="project" value="UniProtKB-KW"/>
</dbReference>
<comment type="subcellular location">
    <subcellularLocation>
        <location evidence="1 14">Mitochondrion inner membrane</location>
        <topology evidence="1 14">Peripheral membrane protein</topology>
        <orientation evidence="1 14">Intermembrane side</orientation>
    </subcellularLocation>
</comment>
<evidence type="ECO:0000256" key="11">
    <source>
        <dbReference type="ARBA" id="ARBA00023157"/>
    </source>
</evidence>
<dbReference type="PANTHER" id="PTHR13172">
    <property type="entry name" value="MITOCHONDRIAL IMPORT INNER MEMBRANE TRANSLOCASE SUBUNIT TIM9B"/>
    <property type="match status" value="1"/>
</dbReference>
<keyword evidence="6" id="KW-0862">Zinc</keyword>
<evidence type="ECO:0000256" key="2">
    <source>
        <dbReference type="ARBA" id="ARBA00006720"/>
    </source>
</evidence>
<evidence type="ECO:0000256" key="10">
    <source>
        <dbReference type="ARBA" id="ARBA00023136"/>
    </source>
</evidence>
<evidence type="ECO:0000256" key="6">
    <source>
        <dbReference type="ARBA" id="ARBA00022833"/>
    </source>
</evidence>
<evidence type="ECO:0000313" key="17">
    <source>
        <dbReference type="Proteomes" id="UP000264840"/>
    </source>
</evidence>
<comment type="function">
    <text evidence="14">Mitochondrial intermembrane chaperone that participates in the import and insertion of some multi-pass transmembrane proteins into the mitochondrial inner membrane. Also required for the transfer of beta-barrel precursors from the TOM complex to the sorting and assembly machinery (SAM complex) of the outer membrane. Acts as a chaperone-like protein that protects the hydrophobic precursors from aggregation and guide them through the mitochondrial intermembrane space.</text>
</comment>
<evidence type="ECO:0000256" key="7">
    <source>
        <dbReference type="ARBA" id="ARBA00022927"/>
    </source>
</evidence>
<comment type="domain">
    <text evidence="14">The twin CX3C motif contains 4 conserved Cys residues that form 2 disulfide bonds in the mitochondrial intermembrane space.</text>
</comment>
<dbReference type="Proteomes" id="UP000264840">
    <property type="component" value="Unplaced"/>
</dbReference>
<dbReference type="FunFam" id="1.10.287.810:FF:000004">
    <property type="entry name" value="Mitochondrial import inner membrane translocase subunit Tim9"/>
    <property type="match status" value="1"/>
</dbReference>
<keyword evidence="11 14" id="KW-1015">Disulfide bond</keyword>
<dbReference type="GO" id="GO:0045039">
    <property type="term" value="P:protein insertion into mitochondrial inner membrane"/>
    <property type="evidence" value="ECO:0007669"/>
    <property type="project" value="UniProtKB-ARBA"/>
</dbReference>
<comment type="subunit">
    <text evidence="14">Heterohexamer.</text>
</comment>
<evidence type="ECO:0000259" key="15">
    <source>
        <dbReference type="Pfam" id="PF02953"/>
    </source>
</evidence>